<dbReference type="EMBL" id="MT142620">
    <property type="protein sequence ID" value="QJA86176.1"/>
    <property type="molecule type" value="Genomic_DNA"/>
</dbReference>
<dbReference type="Gene3D" id="3.30.420.240">
    <property type="match status" value="1"/>
</dbReference>
<dbReference type="InterPro" id="IPR027417">
    <property type="entry name" value="P-loop_NTPase"/>
</dbReference>
<accession>A0A6M3KVP6</accession>
<evidence type="ECO:0000313" key="1">
    <source>
        <dbReference type="EMBL" id="QJA86176.1"/>
    </source>
</evidence>
<name>A0A6M3KVP6_9ZZZZ</name>
<sequence length="554" mass="63820">MPNYTKIPDAFRKSYEEKFTNIDKSRIAELAEEDPVIFAYYFLGKKVRLHQAFVMDRIIHAKKRNDEIGQRIAVCWARQLGKSISLGIFCIWACWYNKYPVSISKITVIYLCSKEDEAAVELLEKIKLILYDGDRHMSQYTSDQHFFTGSLKEPNNSHQTTFLNDCFMKSIPPTMKAVGKSASWFILDEAHRLRCVDMSPDDFFRLASVMVAETGGGIILSSTAEGIVGFFYDAIDPEGTNEDNTYEHFWFSHEIWDDDTPECAKYKAYVQSEKIAMTKSGQFKLWQQEFESLFTVTASSFFSHEEVDAGVKDTPQVYEWKDTPCSLGIDYGMKVSRTVLTIRTVIKGEIIQLFQYRCPADFDTNNITNPDWEHSIQNMKKRYNLQWIVADDCPQGDTTNRWIKSNANVPLTLYNFRSDQMSKTDGVNRNCAAYSYRAKLKEGILKIPKWNTIQQFEMKIIEETEQKVLISIKAPTGQLCDTFDSDMMACIPFLDMTLNSDFGVSSINLTIGDMVTKRPMGQWRNQKYYEGVKEMSDEELKQYVENITAEFGGD</sequence>
<dbReference type="AlphaFoldDB" id="A0A6M3KVP6"/>
<reference evidence="1" key="1">
    <citation type="submission" date="2020-03" db="EMBL/GenBank/DDBJ databases">
        <title>The deep terrestrial virosphere.</title>
        <authorList>
            <person name="Holmfeldt K."/>
            <person name="Nilsson E."/>
            <person name="Simone D."/>
            <person name="Lopez-Fernandez M."/>
            <person name="Wu X."/>
            <person name="de Brujin I."/>
            <person name="Lundin D."/>
            <person name="Andersson A."/>
            <person name="Bertilsson S."/>
            <person name="Dopson M."/>
        </authorList>
    </citation>
    <scope>NUCLEOTIDE SEQUENCE</scope>
    <source>
        <strain evidence="1">MM415B02120</strain>
    </source>
</reference>
<dbReference type="Gene3D" id="3.40.50.300">
    <property type="entry name" value="P-loop containing nucleotide triphosphate hydrolases"/>
    <property type="match status" value="1"/>
</dbReference>
<proteinExistence type="predicted"/>
<organism evidence="1">
    <name type="scientific">viral metagenome</name>
    <dbReference type="NCBI Taxonomy" id="1070528"/>
    <lineage>
        <taxon>unclassified sequences</taxon>
        <taxon>metagenomes</taxon>
        <taxon>organismal metagenomes</taxon>
    </lineage>
</organism>
<protein>
    <submittedName>
        <fullName evidence="1">Uncharacterized protein</fullName>
    </submittedName>
</protein>
<gene>
    <name evidence="1" type="ORF">MM415B02120_0002</name>
</gene>